<evidence type="ECO:0000256" key="2">
    <source>
        <dbReference type="SAM" id="Phobius"/>
    </source>
</evidence>
<keyword evidence="2" id="KW-0472">Membrane</keyword>
<name>A0AA88YTP8_PINIB</name>
<feature type="region of interest" description="Disordered" evidence="1">
    <location>
        <begin position="211"/>
        <end position="234"/>
    </location>
</feature>
<protein>
    <submittedName>
        <fullName evidence="3">Uncharacterized protein</fullName>
    </submittedName>
</protein>
<dbReference type="Proteomes" id="UP001186944">
    <property type="component" value="Unassembled WGS sequence"/>
</dbReference>
<feature type="compositionally biased region" description="Basic and acidic residues" evidence="1">
    <location>
        <begin position="222"/>
        <end position="233"/>
    </location>
</feature>
<accession>A0AA88YTP8</accession>
<organism evidence="3 4">
    <name type="scientific">Pinctada imbricata</name>
    <name type="common">Atlantic pearl-oyster</name>
    <name type="synonym">Pinctada martensii</name>
    <dbReference type="NCBI Taxonomy" id="66713"/>
    <lineage>
        <taxon>Eukaryota</taxon>
        <taxon>Metazoa</taxon>
        <taxon>Spiralia</taxon>
        <taxon>Lophotrochozoa</taxon>
        <taxon>Mollusca</taxon>
        <taxon>Bivalvia</taxon>
        <taxon>Autobranchia</taxon>
        <taxon>Pteriomorphia</taxon>
        <taxon>Pterioida</taxon>
        <taxon>Pterioidea</taxon>
        <taxon>Pteriidae</taxon>
        <taxon>Pinctada</taxon>
    </lineage>
</organism>
<keyword evidence="2" id="KW-1133">Transmembrane helix</keyword>
<evidence type="ECO:0000313" key="3">
    <source>
        <dbReference type="EMBL" id="KAK3105133.1"/>
    </source>
</evidence>
<reference evidence="3" key="1">
    <citation type="submission" date="2019-08" db="EMBL/GenBank/DDBJ databases">
        <title>The improved chromosome-level genome for the pearl oyster Pinctada fucata martensii using PacBio sequencing and Hi-C.</title>
        <authorList>
            <person name="Zheng Z."/>
        </authorList>
    </citation>
    <scope>NUCLEOTIDE SEQUENCE</scope>
    <source>
        <strain evidence="3">ZZ-2019</strain>
        <tissue evidence="3">Adductor muscle</tissue>
    </source>
</reference>
<evidence type="ECO:0000256" key="1">
    <source>
        <dbReference type="SAM" id="MobiDB-lite"/>
    </source>
</evidence>
<evidence type="ECO:0000313" key="4">
    <source>
        <dbReference type="Proteomes" id="UP001186944"/>
    </source>
</evidence>
<dbReference type="EMBL" id="VSWD01000004">
    <property type="protein sequence ID" value="KAK3105133.1"/>
    <property type="molecule type" value="Genomic_DNA"/>
</dbReference>
<comment type="caution">
    <text evidence="3">The sequence shown here is derived from an EMBL/GenBank/DDBJ whole genome shotgun (WGS) entry which is preliminary data.</text>
</comment>
<gene>
    <name evidence="3" type="ORF">FSP39_017891</name>
</gene>
<feature type="transmembrane region" description="Helical" evidence="2">
    <location>
        <begin position="28"/>
        <end position="49"/>
    </location>
</feature>
<dbReference type="AlphaFoldDB" id="A0AA88YTP8"/>
<sequence length="576" mass="65051">MSLILTSVNQTVQDSYITKSEGLDILSLTGYLAIGSVGTIALIVVLVYIKICFQKKRTFTDVISAITTLTGPLTRSHHQRTTCDSLAEEGAVGGGVIVSCGNQGLRTSVNEYSTIAALSDYHTLSNLQHDGHQPLRTTAKIKIERKRSSLKEIHEYEERQKQLEDNTSSLVALPSETSSSRDLHVMATDLHSSNKAAIETNYELPEINPVFRENNTNGSESHSSDQDLMKQEQTENEQLLTYVDPENVYESEADSDVKDLGQNQTSKCEYTKLKNTNVQYKNNDDHLIQTKGLEEVYLTPRKELAEVCTNGIEEILSSNDTAIVRDKNVVLSNKDTEIETGYHDEIVLTDVTNYKSSEKENSIISESPENYGFHDDNNETTFSSNESLCVNEDKENYLSGHNMHGLQTQNKSLETFTENELQTLKDVHCKFDQDESRKSNFEAKPNCQYNAESEIRDTSKDIKDPCLSSDNRPYSVVNKKGKHIKHDDNRAAVSVTEDIYAEGETESKEKKTKRIMLNTSSEGIRPYSVVQNANTPSNDEDLNHYMETNELSHHFYDPDWRTLERCKLQERLPDIV</sequence>
<proteinExistence type="predicted"/>
<keyword evidence="2" id="KW-0812">Transmembrane</keyword>
<keyword evidence="4" id="KW-1185">Reference proteome</keyword>